<dbReference type="Pfam" id="PF17919">
    <property type="entry name" value="RT_RNaseH_2"/>
    <property type="match status" value="1"/>
</dbReference>
<sequence>MTRLTRNGVPFIWDVDCESCFKELKEKLTTTPVLALPSGSEGYVIYIDVSHQGLGCVLICQIYTDHKSLKYLPTQRDLNLRQRRWMEFISDYDVTIEYHPGKANVVADALSRNGKVIEPKVEMKQLGVDLEVGNDGELLAHVKVRPVLFHRILELQQKDEKLQEIIKEVKSGGRSDFAVDDSGVLRMNGRLCVSYSEELKKEILVEAHNAPYSLHPGSLKMYRDLRLVYWWPGMKREIAEFVARSSRRNDGIWMILDRLSKAAHFLPIKSTDGPERLAKIYVDQIVRLHGVPVSIISDRDARWAIREDDPDFGGYASSACFAFLRELDDELPKMGGREEGHRKEILISSPGKSKIHFLGNRKILSSCLISALVAHKLLRKEYVGYLAHVVDTERDEIKLENVHVVRDYAEVFPEELPGLPPMREVEFSIKVLPSTAPISMTPYRMAPAELKELKIQ</sequence>
<dbReference type="InterPro" id="IPR050951">
    <property type="entry name" value="Retrovirus_Pol_polyprotein"/>
</dbReference>
<reference evidence="4 5" key="1">
    <citation type="submission" date="2024-01" db="EMBL/GenBank/DDBJ databases">
        <title>The complete chloroplast genome sequence of Lithospermum erythrorhizon: insights into the phylogenetic relationship among Boraginaceae species and the maternal lineages of purple gromwells.</title>
        <authorList>
            <person name="Okada T."/>
            <person name="Watanabe K."/>
        </authorList>
    </citation>
    <scope>NUCLEOTIDE SEQUENCE [LARGE SCALE GENOMIC DNA]</scope>
</reference>
<dbReference type="GO" id="GO:0003676">
    <property type="term" value="F:nucleic acid binding"/>
    <property type="evidence" value="ECO:0007669"/>
    <property type="project" value="InterPro"/>
</dbReference>
<evidence type="ECO:0000259" key="2">
    <source>
        <dbReference type="Pfam" id="PF17919"/>
    </source>
</evidence>
<dbReference type="GO" id="GO:0003824">
    <property type="term" value="F:catalytic activity"/>
    <property type="evidence" value="ECO:0007669"/>
    <property type="project" value="UniProtKB-KW"/>
</dbReference>
<dbReference type="EMBL" id="BAABME010000820">
    <property type="protein sequence ID" value="GAA0145698.1"/>
    <property type="molecule type" value="Genomic_DNA"/>
</dbReference>
<dbReference type="SUPFAM" id="SSF56672">
    <property type="entry name" value="DNA/RNA polymerases"/>
    <property type="match status" value="1"/>
</dbReference>
<keyword evidence="1" id="KW-0511">Multifunctional enzyme</keyword>
<dbReference type="InterPro" id="IPR036397">
    <property type="entry name" value="RNaseH_sf"/>
</dbReference>
<dbReference type="Gene3D" id="3.30.70.270">
    <property type="match status" value="1"/>
</dbReference>
<evidence type="ECO:0000313" key="4">
    <source>
        <dbReference type="EMBL" id="GAA0145698.1"/>
    </source>
</evidence>
<organism evidence="4 5">
    <name type="scientific">Lithospermum erythrorhizon</name>
    <name type="common">Purple gromwell</name>
    <name type="synonym">Lithospermum officinale var. erythrorhizon</name>
    <dbReference type="NCBI Taxonomy" id="34254"/>
    <lineage>
        <taxon>Eukaryota</taxon>
        <taxon>Viridiplantae</taxon>
        <taxon>Streptophyta</taxon>
        <taxon>Embryophyta</taxon>
        <taxon>Tracheophyta</taxon>
        <taxon>Spermatophyta</taxon>
        <taxon>Magnoliopsida</taxon>
        <taxon>eudicotyledons</taxon>
        <taxon>Gunneridae</taxon>
        <taxon>Pentapetalae</taxon>
        <taxon>asterids</taxon>
        <taxon>lamiids</taxon>
        <taxon>Boraginales</taxon>
        <taxon>Boraginaceae</taxon>
        <taxon>Boraginoideae</taxon>
        <taxon>Lithospermeae</taxon>
        <taxon>Lithospermum</taxon>
    </lineage>
</organism>
<dbReference type="Gene3D" id="3.30.420.10">
    <property type="entry name" value="Ribonuclease H-like superfamily/Ribonuclease H"/>
    <property type="match status" value="1"/>
</dbReference>
<dbReference type="AlphaFoldDB" id="A0AAV3P6P8"/>
<evidence type="ECO:0000313" key="5">
    <source>
        <dbReference type="Proteomes" id="UP001454036"/>
    </source>
</evidence>
<dbReference type="InterPro" id="IPR012337">
    <property type="entry name" value="RNaseH-like_sf"/>
</dbReference>
<comment type="caution">
    <text evidence="4">The sequence shown here is derived from an EMBL/GenBank/DDBJ whole genome shotgun (WGS) entry which is preliminary data.</text>
</comment>
<dbReference type="InterPro" id="IPR043128">
    <property type="entry name" value="Rev_trsase/Diguanyl_cyclase"/>
</dbReference>
<dbReference type="SUPFAM" id="SSF53098">
    <property type="entry name" value="Ribonuclease H-like"/>
    <property type="match status" value="1"/>
</dbReference>
<keyword evidence="5" id="KW-1185">Reference proteome</keyword>
<dbReference type="InterPro" id="IPR043502">
    <property type="entry name" value="DNA/RNA_pol_sf"/>
</dbReference>
<dbReference type="Proteomes" id="UP001454036">
    <property type="component" value="Unassembled WGS sequence"/>
</dbReference>
<dbReference type="PANTHER" id="PTHR37984:SF5">
    <property type="entry name" value="PROTEIN NYNRIN-LIKE"/>
    <property type="match status" value="1"/>
</dbReference>
<dbReference type="InterPro" id="IPR041577">
    <property type="entry name" value="RT_RNaseH_2"/>
</dbReference>
<dbReference type="PANTHER" id="PTHR37984">
    <property type="entry name" value="PROTEIN CBG26694"/>
    <property type="match status" value="1"/>
</dbReference>
<dbReference type="InterPro" id="IPR041588">
    <property type="entry name" value="Integrase_H2C2"/>
</dbReference>
<gene>
    <name evidence="4" type="ORF">LIER_05834</name>
</gene>
<dbReference type="Gene3D" id="1.10.340.70">
    <property type="match status" value="1"/>
</dbReference>
<protein>
    <submittedName>
        <fullName evidence="4">Uncharacterized protein</fullName>
    </submittedName>
</protein>
<feature type="domain" description="Reverse transcriptase/retrotransposon-derived protein RNase H-like" evidence="2">
    <location>
        <begin position="13"/>
        <end position="61"/>
    </location>
</feature>
<accession>A0AAV3P6P8</accession>
<name>A0AAV3P6P8_LITER</name>
<feature type="domain" description="Integrase zinc-binding" evidence="3">
    <location>
        <begin position="197"/>
        <end position="243"/>
    </location>
</feature>
<evidence type="ECO:0000259" key="3">
    <source>
        <dbReference type="Pfam" id="PF17921"/>
    </source>
</evidence>
<evidence type="ECO:0000256" key="1">
    <source>
        <dbReference type="ARBA" id="ARBA00023268"/>
    </source>
</evidence>
<dbReference type="Pfam" id="PF17921">
    <property type="entry name" value="Integrase_H2C2"/>
    <property type="match status" value="1"/>
</dbReference>
<proteinExistence type="predicted"/>